<sequence length="103" mass="11374">MAQLFISSIGAIHYQQNLFGAPGDSSSWTMGKHTCLEGTRLRHKVNIKGRIEIFGYCKLNLKEDKVNSFNSSLHVSIGAANSSSYTVKELSCENKELVMGYGE</sequence>
<comment type="caution">
    <text evidence="1">The sequence shown here is derived from an EMBL/GenBank/DDBJ whole genome shotgun (WGS) entry which is preliminary data.</text>
</comment>
<name>A0ACB0L2H2_TRIPR</name>
<protein>
    <submittedName>
        <fullName evidence="1">Uncharacterized protein</fullName>
    </submittedName>
</protein>
<evidence type="ECO:0000313" key="1">
    <source>
        <dbReference type="EMBL" id="CAJ2661607.1"/>
    </source>
</evidence>
<proteinExistence type="predicted"/>
<dbReference type="EMBL" id="CASHSV030000409">
    <property type="protein sequence ID" value="CAJ2661607.1"/>
    <property type="molecule type" value="Genomic_DNA"/>
</dbReference>
<reference evidence="1" key="1">
    <citation type="submission" date="2023-10" db="EMBL/GenBank/DDBJ databases">
        <authorList>
            <person name="Rodriguez Cubillos JULIANA M."/>
            <person name="De Vega J."/>
        </authorList>
    </citation>
    <scope>NUCLEOTIDE SEQUENCE</scope>
</reference>
<dbReference type="Proteomes" id="UP001177021">
    <property type="component" value="Unassembled WGS sequence"/>
</dbReference>
<accession>A0ACB0L2H2</accession>
<evidence type="ECO:0000313" key="2">
    <source>
        <dbReference type="Proteomes" id="UP001177021"/>
    </source>
</evidence>
<gene>
    <name evidence="1" type="ORF">MILVUS5_LOCUS27297</name>
</gene>
<keyword evidence="2" id="KW-1185">Reference proteome</keyword>
<organism evidence="1 2">
    <name type="scientific">Trifolium pratense</name>
    <name type="common">Red clover</name>
    <dbReference type="NCBI Taxonomy" id="57577"/>
    <lineage>
        <taxon>Eukaryota</taxon>
        <taxon>Viridiplantae</taxon>
        <taxon>Streptophyta</taxon>
        <taxon>Embryophyta</taxon>
        <taxon>Tracheophyta</taxon>
        <taxon>Spermatophyta</taxon>
        <taxon>Magnoliopsida</taxon>
        <taxon>eudicotyledons</taxon>
        <taxon>Gunneridae</taxon>
        <taxon>Pentapetalae</taxon>
        <taxon>rosids</taxon>
        <taxon>fabids</taxon>
        <taxon>Fabales</taxon>
        <taxon>Fabaceae</taxon>
        <taxon>Papilionoideae</taxon>
        <taxon>50 kb inversion clade</taxon>
        <taxon>NPAAA clade</taxon>
        <taxon>Hologalegina</taxon>
        <taxon>IRL clade</taxon>
        <taxon>Trifolieae</taxon>
        <taxon>Trifolium</taxon>
    </lineage>
</organism>